<reference evidence="1" key="1">
    <citation type="submission" date="2021-06" db="EMBL/GenBank/DDBJ databases">
        <authorList>
            <person name="Kallberg Y."/>
            <person name="Tangrot J."/>
            <person name="Rosling A."/>
        </authorList>
    </citation>
    <scope>NUCLEOTIDE SEQUENCE</scope>
    <source>
        <strain evidence="1">MA461A</strain>
    </source>
</reference>
<dbReference type="Proteomes" id="UP000789920">
    <property type="component" value="Unassembled WGS sequence"/>
</dbReference>
<accession>A0ACA9QMN0</accession>
<keyword evidence="2" id="KW-1185">Reference proteome</keyword>
<organism evidence="1 2">
    <name type="scientific">Racocetra persica</name>
    <dbReference type="NCBI Taxonomy" id="160502"/>
    <lineage>
        <taxon>Eukaryota</taxon>
        <taxon>Fungi</taxon>
        <taxon>Fungi incertae sedis</taxon>
        <taxon>Mucoromycota</taxon>
        <taxon>Glomeromycotina</taxon>
        <taxon>Glomeromycetes</taxon>
        <taxon>Diversisporales</taxon>
        <taxon>Gigasporaceae</taxon>
        <taxon>Racocetra</taxon>
    </lineage>
</organism>
<gene>
    <name evidence="1" type="ORF">RPERSI_LOCUS14956</name>
</gene>
<comment type="caution">
    <text evidence="1">The sequence shown here is derived from an EMBL/GenBank/DDBJ whole genome shotgun (WGS) entry which is preliminary data.</text>
</comment>
<evidence type="ECO:0000313" key="1">
    <source>
        <dbReference type="EMBL" id="CAG8758438.1"/>
    </source>
</evidence>
<protein>
    <submittedName>
        <fullName evidence="1">34614_t:CDS:1</fullName>
    </submittedName>
</protein>
<dbReference type="EMBL" id="CAJVQC010035211">
    <property type="protein sequence ID" value="CAG8758438.1"/>
    <property type="molecule type" value="Genomic_DNA"/>
</dbReference>
<proteinExistence type="predicted"/>
<name>A0ACA9QMN0_9GLOM</name>
<sequence length="152" mass="17110">WRQLLLFSMGYCGSTPEFCDPNQGCQSGYGFCDLSNDSNIDDGIQVIDTCQNPYALAGGGPRSWTNDLLDKLDEYGIKATIFVNGHNENDYCIYDFAEILQRDKLVIWDVDTEYSIDRVTESESEENFSNGINSQAIGYGYWFDTVARCNGD</sequence>
<evidence type="ECO:0000313" key="2">
    <source>
        <dbReference type="Proteomes" id="UP000789920"/>
    </source>
</evidence>
<feature type="non-terminal residue" evidence="1">
    <location>
        <position position="1"/>
    </location>
</feature>